<evidence type="ECO:0000313" key="3">
    <source>
        <dbReference type="Proteomes" id="UP001586593"/>
    </source>
</evidence>
<feature type="compositionally biased region" description="Low complexity" evidence="1">
    <location>
        <begin position="94"/>
        <end position="105"/>
    </location>
</feature>
<accession>A0ABR3WWH4</accession>
<feature type="region of interest" description="Disordered" evidence="1">
    <location>
        <begin position="82"/>
        <end position="147"/>
    </location>
</feature>
<feature type="compositionally biased region" description="Low complexity" evidence="1">
    <location>
        <begin position="121"/>
        <end position="136"/>
    </location>
</feature>
<proteinExistence type="predicted"/>
<keyword evidence="3" id="KW-1185">Reference proteome</keyword>
<gene>
    <name evidence="2" type="ORF">VTK73DRAFT_3991</name>
</gene>
<feature type="compositionally biased region" description="Basic residues" evidence="1">
    <location>
        <begin position="82"/>
        <end position="92"/>
    </location>
</feature>
<dbReference type="InterPro" id="IPR001005">
    <property type="entry name" value="SANT/Myb"/>
</dbReference>
<sequence>MSPTMQMSAPPTPYTPTSDATDRHEYGITKNRKAASTGGGRAWSEDEEVYLLQTRLQKMPYKHIAAHLKKTELACRLHYHQLSHGSNRRKRTTSMSSGSSVGGHSPIMSGYIPSPIREHAGSQSRSSSPPGSAGSSFEPTSPRPVQLPSIMSATSQSRNASPRLPTILPKPTSMTLALATAGAAAAAAGSPTASGYPTPLAEAHPHSAPLVASAPYRNGMTPTSAAPPLSAHTSSGLAPGHLPGPLRLDCSALPPPSGSCGLGSAGPTGPSYMQSHPVDMARLHAIYAAHRASFWAAVAADYGGGANPMVLEQAWRGSSNPTSTGSCVSASAGSTASCGGIAAHTPITPVGSPEDHIYGTKGGPQDKTRISAILGIDANPRSPKEREMVRRLEEERCSVGVVGA</sequence>
<feature type="region of interest" description="Disordered" evidence="1">
    <location>
        <begin position="211"/>
        <end position="240"/>
    </location>
</feature>
<dbReference type="CDD" id="cd00167">
    <property type="entry name" value="SANT"/>
    <property type="match status" value="1"/>
</dbReference>
<evidence type="ECO:0000256" key="1">
    <source>
        <dbReference type="SAM" id="MobiDB-lite"/>
    </source>
</evidence>
<name>A0ABR3WWH4_9PEZI</name>
<protein>
    <recommendedName>
        <fullName evidence="4">Myb-like domain-containing protein</fullName>
    </recommendedName>
</protein>
<evidence type="ECO:0008006" key="4">
    <source>
        <dbReference type="Google" id="ProtNLM"/>
    </source>
</evidence>
<organism evidence="2 3">
    <name type="scientific">Phialemonium thermophilum</name>
    <dbReference type="NCBI Taxonomy" id="223376"/>
    <lineage>
        <taxon>Eukaryota</taxon>
        <taxon>Fungi</taxon>
        <taxon>Dikarya</taxon>
        <taxon>Ascomycota</taxon>
        <taxon>Pezizomycotina</taxon>
        <taxon>Sordariomycetes</taxon>
        <taxon>Sordariomycetidae</taxon>
        <taxon>Cephalothecales</taxon>
        <taxon>Cephalothecaceae</taxon>
        <taxon>Phialemonium</taxon>
    </lineage>
</organism>
<dbReference type="EMBL" id="JAZHXJ010000231">
    <property type="protein sequence ID" value="KAL1867817.1"/>
    <property type="molecule type" value="Genomic_DNA"/>
</dbReference>
<feature type="region of interest" description="Disordered" evidence="1">
    <location>
        <begin position="1"/>
        <end position="22"/>
    </location>
</feature>
<reference evidence="2 3" key="1">
    <citation type="journal article" date="2024" name="Commun. Biol.">
        <title>Comparative genomic analysis of thermophilic fungi reveals convergent evolutionary adaptations and gene losses.</title>
        <authorList>
            <person name="Steindorff A.S."/>
            <person name="Aguilar-Pontes M.V."/>
            <person name="Robinson A.J."/>
            <person name="Andreopoulos B."/>
            <person name="LaButti K."/>
            <person name="Kuo A."/>
            <person name="Mondo S."/>
            <person name="Riley R."/>
            <person name="Otillar R."/>
            <person name="Haridas S."/>
            <person name="Lipzen A."/>
            <person name="Grimwood J."/>
            <person name="Schmutz J."/>
            <person name="Clum A."/>
            <person name="Reid I.D."/>
            <person name="Moisan M.C."/>
            <person name="Butler G."/>
            <person name="Nguyen T.T.M."/>
            <person name="Dewar K."/>
            <person name="Conant G."/>
            <person name="Drula E."/>
            <person name="Henrissat B."/>
            <person name="Hansel C."/>
            <person name="Singer S."/>
            <person name="Hutchinson M.I."/>
            <person name="de Vries R.P."/>
            <person name="Natvig D.O."/>
            <person name="Powell A.J."/>
            <person name="Tsang A."/>
            <person name="Grigoriev I.V."/>
        </authorList>
    </citation>
    <scope>NUCLEOTIDE SEQUENCE [LARGE SCALE GENOMIC DNA]</scope>
    <source>
        <strain evidence="2 3">ATCC 24622</strain>
    </source>
</reference>
<dbReference type="Proteomes" id="UP001586593">
    <property type="component" value="Unassembled WGS sequence"/>
</dbReference>
<comment type="caution">
    <text evidence="2">The sequence shown here is derived from an EMBL/GenBank/DDBJ whole genome shotgun (WGS) entry which is preliminary data.</text>
</comment>
<feature type="compositionally biased region" description="Polar residues" evidence="1">
    <location>
        <begin position="1"/>
        <end position="19"/>
    </location>
</feature>
<evidence type="ECO:0000313" key="2">
    <source>
        <dbReference type="EMBL" id="KAL1867817.1"/>
    </source>
</evidence>